<evidence type="ECO:0000313" key="2">
    <source>
        <dbReference type="EMBL" id="CAD8066798.1"/>
    </source>
</evidence>
<keyword evidence="3" id="KW-1185">Reference proteome</keyword>
<feature type="transmembrane region" description="Helical" evidence="1">
    <location>
        <begin position="64"/>
        <end position="83"/>
    </location>
</feature>
<dbReference type="EMBL" id="CAJJDN010000022">
    <property type="protein sequence ID" value="CAD8066798.1"/>
    <property type="molecule type" value="Genomic_DNA"/>
</dbReference>
<comment type="caution">
    <text evidence="2">The sequence shown here is derived from an EMBL/GenBank/DDBJ whole genome shotgun (WGS) entry which is preliminary data.</text>
</comment>
<protein>
    <submittedName>
        <fullName evidence="2">Uncharacterized protein</fullName>
    </submittedName>
</protein>
<keyword evidence="1" id="KW-1133">Transmembrane helix</keyword>
<organism evidence="2 3">
    <name type="scientific">Paramecium sonneborni</name>
    <dbReference type="NCBI Taxonomy" id="65129"/>
    <lineage>
        <taxon>Eukaryota</taxon>
        <taxon>Sar</taxon>
        <taxon>Alveolata</taxon>
        <taxon>Ciliophora</taxon>
        <taxon>Intramacronucleata</taxon>
        <taxon>Oligohymenophorea</taxon>
        <taxon>Peniculida</taxon>
        <taxon>Parameciidae</taxon>
        <taxon>Paramecium</taxon>
    </lineage>
</organism>
<keyword evidence="1" id="KW-0812">Transmembrane</keyword>
<dbReference type="Proteomes" id="UP000692954">
    <property type="component" value="Unassembled WGS sequence"/>
</dbReference>
<evidence type="ECO:0000256" key="1">
    <source>
        <dbReference type="SAM" id="Phobius"/>
    </source>
</evidence>
<dbReference type="AlphaFoldDB" id="A0A8S1LFA6"/>
<feature type="transmembrane region" description="Helical" evidence="1">
    <location>
        <begin position="35"/>
        <end position="52"/>
    </location>
</feature>
<dbReference type="OrthoDB" id="284174at2759"/>
<gene>
    <name evidence="2" type="ORF">PSON_ATCC_30995.1.T0220087</name>
</gene>
<name>A0A8S1LFA6_9CILI</name>
<evidence type="ECO:0000313" key="3">
    <source>
        <dbReference type="Proteomes" id="UP000692954"/>
    </source>
</evidence>
<proteinExistence type="predicted"/>
<accession>A0A8S1LFA6</accession>
<reference evidence="2" key="1">
    <citation type="submission" date="2021-01" db="EMBL/GenBank/DDBJ databases">
        <authorList>
            <consortium name="Genoscope - CEA"/>
            <person name="William W."/>
        </authorList>
    </citation>
    <scope>NUCLEOTIDE SEQUENCE</scope>
</reference>
<sequence length="100" mass="11672">MSYLDFINEPLNEFAEELTRLKTNIHQKYEPEQRFNFLVGLSVVNLAIGAAFKGIKSRPLQTGIISFFGSCLIIYPELYFGLLKFKKQQHIIPHHFIKRD</sequence>
<keyword evidence="1" id="KW-0472">Membrane</keyword>